<dbReference type="CDD" id="cd02857">
    <property type="entry name" value="E_set_CDase_PDE_N"/>
    <property type="match status" value="1"/>
</dbReference>
<dbReference type="InterPro" id="IPR013780">
    <property type="entry name" value="Glyco_hydro_b"/>
</dbReference>
<gene>
    <name evidence="5" type="primary">tvaI</name>
    <name evidence="5" type="ORF">BHLFYP23_02427</name>
</gene>
<dbReference type="Pfam" id="PF00128">
    <property type="entry name" value="Alpha-amylase"/>
    <property type="match status" value="2"/>
</dbReference>
<feature type="domain" description="Glycosyl hydrolase family 13 catalytic" evidence="4">
    <location>
        <begin position="145"/>
        <end position="594"/>
    </location>
</feature>
<dbReference type="SMART" id="SM00642">
    <property type="entry name" value="Aamy"/>
    <property type="match status" value="1"/>
</dbReference>
<proteinExistence type="inferred from homology"/>
<organism evidence="5">
    <name type="scientific">Blautia hansenii</name>
    <name type="common">Ruminococcus hansenii</name>
    <dbReference type="NCBI Taxonomy" id="1322"/>
    <lineage>
        <taxon>Bacteria</taxon>
        <taxon>Bacillati</taxon>
        <taxon>Bacillota</taxon>
        <taxon>Clostridia</taxon>
        <taxon>Lachnospirales</taxon>
        <taxon>Lachnospiraceae</taxon>
        <taxon>Blautia</taxon>
    </lineage>
</organism>
<dbReference type="SUPFAM" id="SSF81296">
    <property type="entry name" value="E set domains"/>
    <property type="match status" value="1"/>
</dbReference>
<name>A0A6N2T6W4_BLAHA</name>
<dbReference type="EMBL" id="CACRSY010000009">
    <property type="protein sequence ID" value="VYT00509.1"/>
    <property type="molecule type" value="Genomic_DNA"/>
</dbReference>
<dbReference type="Gene3D" id="3.20.20.80">
    <property type="entry name" value="Glycosidases"/>
    <property type="match status" value="1"/>
</dbReference>
<dbReference type="GO" id="GO:0031216">
    <property type="term" value="F:neopullulanase activity"/>
    <property type="evidence" value="ECO:0007669"/>
    <property type="project" value="UniProtKB-EC"/>
</dbReference>
<evidence type="ECO:0000256" key="3">
    <source>
        <dbReference type="ARBA" id="ARBA00023295"/>
    </source>
</evidence>
<dbReference type="SUPFAM" id="SSF51011">
    <property type="entry name" value="Glycosyl hydrolase domain"/>
    <property type="match status" value="1"/>
</dbReference>
<dbReference type="Pfam" id="PF02903">
    <property type="entry name" value="Alpha-amylase_N"/>
    <property type="match status" value="1"/>
</dbReference>
<evidence type="ECO:0000259" key="4">
    <source>
        <dbReference type="SMART" id="SM00642"/>
    </source>
</evidence>
<dbReference type="PANTHER" id="PTHR10357:SF210">
    <property type="entry name" value="MALTODEXTRIN GLUCOSIDASE"/>
    <property type="match status" value="1"/>
</dbReference>
<protein>
    <submittedName>
        <fullName evidence="5">Neopullulanase 1</fullName>
        <ecNumber evidence="5">3.2.1.135</ecNumber>
    </submittedName>
</protein>
<evidence type="ECO:0000256" key="1">
    <source>
        <dbReference type="ARBA" id="ARBA00008061"/>
    </source>
</evidence>
<sequence length="699" mass="81095">MDYEHLADTRRIQEYVTNMRPAFNKRAVFSDETENYRTPAEPEPGDVVNIRIRTKSNNVDFVYLVAGNLRQRMKLLGTKDGFDYYGADIKLGAQSIRYFFEVISGKIQCYYNKMGITKEIDEHYSFGIVPGFHTPEWAKGAVMYQIFVDRFCNGDASNDVVSNEYCYIDEKVQKIDDWNCPPRAMDVRDFYGGDLQGVMDKLDYLQDLGVDVIYFNPIFVSPSNHKYDIQDYDYIDPHYGKIVNDGGEPLQDWDKENAHASKYIQRVTAKENLEASNAFFARLVEEIHKRGMRVILDGVFNHCGSFNKWLDRERIYENQSGYEKGAYVATDSPYRSFFRFHDAQSNEYDGWWGHNTLPKLNYEESPKLYEYIMHVARKWVSPPYNVDGWRLDVAADLGHSEEYNHQFWRDFRRNVKEANPNAIILAEHYGDAKPWLTGDQWDTVMNYDAFMEPITWFLTGMEKHSDEYREGMLGNSDSFIGAMNYHGASFYAPSLYTAMNELSNHDHSRFLTRTNHVVGRVRELGSEAAERNVNKAVLREAVVMQMTWPGAPTIYYGDEAGVCGFTDPDNRRTYPWGREDKELIQFHKDMIRIHKENPSLIKGSLKFIANDYQQLVYGRFTEKEKIMVVINNGNETKNMEISVWELGISRTKIQKFKQLMVTGDFGYSLVKKIHECKGGVLHLEVPSHGAIIVRGILEE</sequence>
<dbReference type="GO" id="GO:0005975">
    <property type="term" value="P:carbohydrate metabolic process"/>
    <property type="evidence" value="ECO:0007669"/>
    <property type="project" value="InterPro"/>
</dbReference>
<keyword evidence="2 5" id="KW-0378">Hydrolase</keyword>
<dbReference type="InterPro" id="IPR017853">
    <property type="entry name" value="GH"/>
</dbReference>
<evidence type="ECO:0000313" key="5">
    <source>
        <dbReference type="EMBL" id="VYT00509.1"/>
    </source>
</evidence>
<dbReference type="EC" id="3.2.1.135" evidence="5"/>
<reference evidence="5" key="1">
    <citation type="submission" date="2019-11" db="EMBL/GenBank/DDBJ databases">
        <authorList>
            <person name="Feng L."/>
        </authorList>
    </citation>
    <scope>NUCLEOTIDE SEQUENCE</scope>
    <source>
        <strain evidence="5">BhanseniiLFYP23</strain>
    </source>
</reference>
<keyword evidence="3 5" id="KW-0326">Glycosidase</keyword>
<dbReference type="RefSeq" id="WP_022239243.1">
    <property type="nucleotide sequence ID" value="NZ_CACRSY010000009.1"/>
</dbReference>
<dbReference type="PANTHER" id="PTHR10357">
    <property type="entry name" value="ALPHA-AMYLASE FAMILY MEMBER"/>
    <property type="match status" value="1"/>
</dbReference>
<comment type="similarity">
    <text evidence="1">Belongs to the glycosyl hydrolase 13 family.</text>
</comment>
<dbReference type="Gene3D" id="2.60.40.10">
    <property type="entry name" value="Immunoglobulins"/>
    <property type="match status" value="1"/>
</dbReference>
<dbReference type="Gene3D" id="2.60.40.1180">
    <property type="entry name" value="Golgi alpha-mannosidase II"/>
    <property type="match status" value="1"/>
</dbReference>
<accession>A0A6N2T6W4</accession>
<dbReference type="SUPFAM" id="SSF51445">
    <property type="entry name" value="(Trans)glycosidases"/>
    <property type="match status" value="1"/>
</dbReference>
<evidence type="ECO:0000256" key="2">
    <source>
        <dbReference type="ARBA" id="ARBA00022801"/>
    </source>
</evidence>
<dbReference type="InterPro" id="IPR013783">
    <property type="entry name" value="Ig-like_fold"/>
</dbReference>
<dbReference type="InterPro" id="IPR004185">
    <property type="entry name" value="Glyco_hydro_13_lg-like_dom"/>
</dbReference>
<dbReference type="InterPro" id="IPR006047">
    <property type="entry name" value="GH13_cat_dom"/>
</dbReference>
<dbReference type="InterPro" id="IPR014756">
    <property type="entry name" value="Ig_E-set"/>
</dbReference>
<dbReference type="CDD" id="cd11338">
    <property type="entry name" value="AmyAc_CMD"/>
    <property type="match status" value="1"/>
</dbReference>
<dbReference type="AlphaFoldDB" id="A0A6N2T6W4"/>